<feature type="transmembrane region" description="Helical" evidence="7">
    <location>
        <begin position="206"/>
        <end position="223"/>
    </location>
</feature>
<dbReference type="PANTHER" id="PTHR42718">
    <property type="entry name" value="MAJOR FACILITATOR SUPERFAMILY MULTIDRUG TRANSPORTER MFSC"/>
    <property type="match status" value="1"/>
</dbReference>
<dbReference type="InterPro" id="IPR020846">
    <property type="entry name" value="MFS_dom"/>
</dbReference>
<reference evidence="9 10" key="1">
    <citation type="submission" date="2020-11" db="EMBL/GenBank/DDBJ databases">
        <title>Pseudonocardia abyssalis sp. nov. and Pseudonocardia oceani sp. nov., description and phylogenomic analysis of two novel actinomycetes isolated from the deep Southern Ocean.</title>
        <authorList>
            <person name="Parra J."/>
        </authorList>
    </citation>
    <scope>NUCLEOTIDE SEQUENCE [LARGE SCALE GENOMIC DNA]</scope>
    <source>
        <strain evidence="9 10">KRD-168</strain>
    </source>
</reference>
<sequence length="505" mass="52310">MTTRQPVRGADGTPANPWPALWALVLGFFMILVDSTIVSVATPAIMADLGVGVDPVVWVTSAYLLAYAVPLLVTGRLGDRFGPRRVYLLGLVVFTLASLWCGLTDTLGELIVARVVQGLGAALITPQTMAVITRTFPAENRGRAMSLWGAVAGIATLVGPILGGVLVDGLGWEWIFFINVPVGIVGFVLAVRLVPELPTHVRRFDLVGVALSAVGMFLLVFGIQEGQTYDWGTIVGPISVWSLIVAGVVVLAGFVLWQRRAAEPLVRLALFRDRNFSLANVVITTVGFTVTAMVFPILFYAQAVLGLSPTGSALLLVPMAVVSGGLAPVVGRLSDRVHPRVLAGVGLASWSVSLVWLAAVMGPDTPIWQLLLPIALLGVANGFVWAPVSTTATRNLPPADAGAGSGVYNTTRQVGAVLGSAAIAALIASRLVANLPAVPGGGASETVAQLPEALHAGFATAMAQALLLPAGVVLIGLVAALGFALPRHLARSRPATGATTVTPVG</sequence>
<evidence type="ECO:0000256" key="6">
    <source>
        <dbReference type="ARBA" id="ARBA00023136"/>
    </source>
</evidence>
<evidence type="ECO:0000256" key="1">
    <source>
        <dbReference type="ARBA" id="ARBA00004651"/>
    </source>
</evidence>
<dbReference type="RefSeq" id="WP_218604325.1">
    <property type="nucleotide sequence ID" value="NZ_JADQDJ010000210.1"/>
</dbReference>
<keyword evidence="4 7" id="KW-0812">Transmembrane</keyword>
<keyword evidence="6 7" id="KW-0472">Membrane</keyword>
<feature type="transmembrane region" description="Helical" evidence="7">
    <location>
        <begin position="414"/>
        <end position="433"/>
    </location>
</feature>
<feature type="transmembrane region" description="Helical" evidence="7">
    <location>
        <begin position="313"/>
        <end position="334"/>
    </location>
</feature>
<comment type="caution">
    <text evidence="9">The sequence shown here is derived from an EMBL/GenBank/DDBJ whole genome shotgun (WGS) entry which is preliminary data.</text>
</comment>
<protein>
    <submittedName>
        <fullName evidence="9">DHA2 family efflux MFS transporter permease subunit</fullName>
    </submittedName>
</protein>
<accession>A0ABS6UWH8</accession>
<dbReference type="Pfam" id="PF07690">
    <property type="entry name" value="MFS_1"/>
    <property type="match status" value="1"/>
</dbReference>
<dbReference type="InterPro" id="IPR011701">
    <property type="entry name" value="MFS"/>
</dbReference>
<proteinExistence type="predicted"/>
<evidence type="ECO:0000313" key="10">
    <source>
        <dbReference type="Proteomes" id="UP000694287"/>
    </source>
</evidence>
<feature type="transmembrane region" description="Helical" evidence="7">
    <location>
        <begin position="21"/>
        <end position="44"/>
    </location>
</feature>
<keyword evidence="2" id="KW-0813">Transport</keyword>
<evidence type="ECO:0000256" key="7">
    <source>
        <dbReference type="SAM" id="Phobius"/>
    </source>
</evidence>
<evidence type="ECO:0000256" key="5">
    <source>
        <dbReference type="ARBA" id="ARBA00022989"/>
    </source>
</evidence>
<keyword evidence="5 7" id="KW-1133">Transmembrane helix</keyword>
<dbReference type="Proteomes" id="UP000694287">
    <property type="component" value="Unassembled WGS sequence"/>
</dbReference>
<feature type="transmembrane region" description="Helical" evidence="7">
    <location>
        <begin position="144"/>
        <end position="162"/>
    </location>
</feature>
<dbReference type="EMBL" id="JADQDK010000001">
    <property type="protein sequence ID" value="MBW0136599.1"/>
    <property type="molecule type" value="Genomic_DNA"/>
</dbReference>
<dbReference type="NCBIfam" id="TIGR00711">
    <property type="entry name" value="efflux_EmrB"/>
    <property type="match status" value="1"/>
</dbReference>
<feature type="domain" description="Major facilitator superfamily (MFS) profile" evidence="8">
    <location>
        <begin position="20"/>
        <end position="488"/>
    </location>
</feature>
<feature type="transmembrane region" description="Helical" evidence="7">
    <location>
        <begin position="56"/>
        <end position="74"/>
    </location>
</feature>
<gene>
    <name evidence="9" type="ORF">I4I81_20340</name>
</gene>
<feature type="transmembrane region" description="Helical" evidence="7">
    <location>
        <begin position="341"/>
        <end position="361"/>
    </location>
</feature>
<keyword evidence="10" id="KW-1185">Reference proteome</keyword>
<feature type="transmembrane region" description="Helical" evidence="7">
    <location>
        <begin position="367"/>
        <end position="386"/>
    </location>
</feature>
<evidence type="ECO:0000256" key="2">
    <source>
        <dbReference type="ARBA" id="ARBA00022448"/>
    </source>
</evidence>
<keyword evidence="3" id="KW-1003">Cell membrane</keyword>
<evidence type="ECO:0000256" key="3">
    <source>
        <dbReference type="ARBA" id="ARBA00022475"/>
    </source>
</evidence>
<dbReference type="CDD" id="cd17321">
    <property type="entry name" value="MFS_MMR_MDR_like"/>
    <property type="match status" value="1"/>
</dbReference>
<evidence type="ECO:0000259" key="8">
    <source>
        <dbReference type="PROSITE" id="PS50850"/>
    </source>
</evidence>
<evidence type="ECO:0000256" key="4">
    <source>
        <dbReference type="ARBA" id="ARBA00022692"/>
    </source>
</evidence>
<organism evidence="9 10">
    <name type="scientific">Pseudonocardia abyssalis</name>
    <dbReference type="NCBI Taxonomy" id="2792008"/>
    <lineage>
        <taxon>Bacteria</taxon>
        <taxon>Bacillati</taxon>
        <taxon>Actinomycetota</taxon>
        <taxon>Actinomycetes</taxon>
        <taxon>Pseudonocardiales</taxon>
        <taxon>Pseudonocardiaceae</taxon>
        <taxon>Pseudonocardia</taxon>
    </lineage>
</organism>
<name>A0ABS6UWH8_9PSEU</name>
<feature type="transmembrane region" description="Helical" evidence="7">
    <location>
        <begin position="111"/>
        <end position="132"/>
    </location>
</feature>
<feature type="transmembrane region" description="Helical" evidence="7">
    <location>
        <begin position="278"/>
        <end position="301"/>
    </location>
</feature>
<feature type="transmembrane region" description="Helical" evidence="7">
    <location>
        <begin position="235"/>
        <end position="257"/>
    </location>
</feature>
<dbReference type="PANTHER" id="PTHR42718:SF42">
    <property type="entry name" value="EXPORT PROTEIN"/>
    <property type="match status" value="1"/>
</dbReference>
<feature type="transmembrane region" description="Helical" evidence="7">
    <location>
        <begin position="86"/>
        <end position="105"/>
    </location>
</feature>
<dbReference type="InterPro" id="IPR004638">
    <property type="entry name" value="EmrB-like"/>
</dbReference>
<evidence type="ECO:0000313" key="9">
    <source>
        <dbReference type="EMBL" id="MBW0136599.1"/>
    </source>
</evidence>
<dbReference type="PROSITE" id="PS50850">
    <property type="entry name" value="MFS"/>
    <property type="match status" value="1"/>
</dbReference>
<feature type="transmembrane region" description="Helical" evidence="7">
    <location>
        <begin position="174"/>
        <end position="194"/>
    </location>
</feature>
<feature type="transmembrane region" description="Helical" evidence="7">
    <location>
        <begin position="453"/>
        <end position="485"/>
    </location>
</feature>
<comment type="subcellular location">
    <subcellularLocation>
        <location evidence="1">Cell membrane</location>
        <topology evidence="1">Multi-pass membrane protein</topology>
    </subcellularLocation>
</comment>